<keyword evidence="2" id="KW-0238">DNA-binding</keyword>
<dbReference type="Pfam" id="PF03131">
    <property type="entry name" value="bZIP_Maf"/>
    <property type="match status" value="1"/>
</dbReference>
<reference evidence="6 7" key="1">
    <citation type="journal article" date="2023" name="BMC Biol.">
        <title>The compact genome of the sponge Oopsacas minuta (Hexactinellida) is lacking key metazoan core genes.</title>
        <authorList>
            <person name="Santini S."/>
            <person name="Schenkelaars Q."/>
            <person name="Jourda C."/>
            <person name="Duchesne M."/>
            <person name="Belahbib H."/>
            <person name="Rocher C."/>
            <person name="Selva M."/>
            <person name="Riesgo A."/>
            <person name="Vervoort M."/>
            <person name="Leys S.P."/>
            <person name="Kodjabachian L."/>
            <person name="Le Bivic A."/>
            <person name="Borchiellini C."/>
            <person name="Claverie J.M."/>
            <person name="Renard E."/>
        </authorList>
    </citation>
    <scope>NUCLEOTIDE SEQUENCE [LARGE SCALE GENOMIC DNA]</scope>
    <source>
        <strain evidence="6">SPO-2</strain>
    </source>
</reference>
<dbReference type="AlphaFoldDB" id="A0AAV7K5S8"/>
<gene>
    <name evidence="6" type="ORF">LOD99_1724</name>
</gene>
<dbReference type="Proteomes" id="UP001165289">
    <property type="component" value="Unassembled WGS sequence"/>
</dbReference>
<dbReference type="EMBL" id="JAKMXF010000166">
    <property type="protein sequence ID" value="KAI6655990.1"/>
    <property type="molecule type" value="Genomic_DNA"/>
</dbReference>
<evidence type="ECO:0000256" key="3">
    <source>
        <dbReference type="ARBA" id="ARBA00023163"/>
    </source>
</evidence>
<feature type="domain" description="Basic leucine zipper" evidence="5">
    <location>
        <begin position="15"/>
        <end position="100"/>
    </location>
</feature>
<keyword evidence="3" id="KW-0804">Transcription</keyword>
<protein>
    <recommendedName>
        <fullName evidence="5">Basic leucine zipper domain-containing protein</fullName>
    </recommendedName>
</protein>
<evidence type="ECO:0000256" key="1">
    <source>
        <dbReference type="ARBA" id="ARBA00023015"/>
    </source>
</evidence>
<dbReference type="InterPro" id="IPR008917">
    <property type="entry name" value="TF_DNA-bd_sf"/>
</dbReference>
<proteinExistence type="predicted"/>
<dbReference type="GO" id="GO:0003677">
    <property type="term" value="F:DNA binding"/>
    <property type="evidence" value="ECO:0007669"/>
    <property type="project" value="UniProtKB-KW"/>
</dbReference>
<sequence length="106" mass="13161">MAQDIDRELWRLGFSLDDILQLDIPSLNKEINRKSLSHEEGKQIKEFRKKYKKREYARRRHRETVQVIEQLEQEKVYLRKNLEEMEYQVRVLKHQRKLLQDVGYYK</sequence>
<evidence type="ECO:0000256" key="4">
    <source>
        <dbReference type="SAM" id="Coils"/>
    </source>
</evidence>
<evidence type="ECO:0000313" key="7">
    <source>
        <dbReference type="Proteomes" id="UP001165289"/>
    </source>
</evidence>
<dbReference type="Gene3D" id="1.20.5.170">
    <property type="match status" value="1"/>
</dbReference>
<name>A0AAV7K5S8_9METZ</name>
<evidence type="ECO:0000256" key="2">
    <source>
        <dbReference type="ARBA" id="ARBA00023125"/>
    </source>
</evidence>
<keyword evidence="4" id="KW-0175">Coiled coil</keyword>
<accession>A0AAV7K5S8</accession>
<dbReference type="SUPFAM" id="SSF47454">
    <property type="entry name" value="A DNA-binding domain in eukaryotic transcription factors"/>
    <property type="match status" value="1"/>
</dbReference>
<keyword evidence="7" id="KW-1185">Reference proteome</keyword>
<keyword evidence="1" id="KW-0805">Transcription regulation</keyword>
<comment type="caution">
    <text evidence="6">The sequence shown here is derived from an EMBL/GenBank/DDBJ whole genome shotgun (WGS) entry which is preliminary data.</text>
</comment>
<organism evidence="6 7">
    <name type="scientific">Oopsacas minuta</name>
    <dbReference type="NCBI Taxonomy" id="111878"/>
    <lineage>
        <taxon>Eukaryota</taxon>
        <taxon>Metazoa</taxon>
        <taxon>Porifera</taxon>
        <taxon>Hexactinellida</taxon>
        <taxon>Hexasterophora</taxon>
        <taxon>Lyssacinosida</taxon>
        <taxon>Leucopsacidae</taxon>
        <taxon>Oopsacas</taxon>
    </lineage>
</organism>
<feature type="coiled-coil region" evidence="4">
    <location>
        <begin position="54"/>
        <end position="102"/>
    </location>
</feature>
<evidence type="ECO:0000259" key="5">
    <source>
        <dbReference type="Pfam" id="PF03131"/>
    </source>
</evidence>
<dbReference type="InterPro" id="IPR004826">
    <property type="entry name" value="bZIP_Maf"/>
</dbReference>
<evidence type="ECO:0000313" key="6">
    <source>
        <dbReference type="EMBL" id="KAI6655990.1"/>
    </source>
</evidence>
<dbReference type="GO" id="GO:0006355">
    <property type="term" value="P:regulation of DNA-templated transcription"/>
    <property type="evidence" value="ECO:0007669"/>
    <property type="project" value="InterPro"/>
</dbReference>